<accession>U3GVS7</accession>
<sequence>MSYPRIAAAVCACLLLVGCADGDYSGTDGQDQALDNAVGATIDQPRVTLKEPGQDPKVVRFDVANVDTSRVLVTATAFAQEVGGDPSLPAPDSGERELKVSREGQVLRFVMPDGFRATWMDVDDTGRYSAVAFRAPEDASDEQRVADEKAMKLLMAVPVILPTDAVGVGGSWSVDSRVAGDSTLLQTTTYTVTAMDDEGMDVDVAVVQRPAVTSVGDELDVLDSSSESSGSMRIDFAQPVPRWMSVDVSTRVVYGKRGADDALNVVQDMTTHVGLK</sequence>
<name>U3GVS7_9CORY</name>
<reference evidence="2 3" key="1">
    <citation type="journal article" date="2013" name="Genome Announc.">
        <title>Whole-Genome Sequence of the Clinical Strain Corynebacterium argentoratense DSM 44202, Isolated from a Human Throat Specimen.</title>
        <authorList>
            <person name="Bomholt C."/>
            <person name="Glaub A."/>
            <person name="Gravermann K."/>
            <person name="Albersmeier A."/>
            <person name="Brinkrolf K."/>
            <person name="Ruckert C."/>
            <person name="Tauch A."/>
        </authorList>
    </citation>
    <scope>NUCLEOTIDE SEQUENCE [LARGE SCALE GENOMIC DNA]</scope>
    <source>
        <strain evidence="2">DSM 44202</strain>
    </source>
</reference>
<keyword evidence="1" id="KW-0732">Signal</keyword>
<dbReference type="RefSeq" id="WP_020976597.1">
    <property type="nucleotide sequence ID" value="NC_022198.1"/>
</dbReference>
<dbReference type="PATRIC" id="fig|1348662.3.peg.1289"/>
<dbReference type="AlphaFoldDB" id="U3GVS7"/>
<dbReference type="GeneID" id="78250083"/>
<evidence type="ECO:0000256" key="1">
    <source>
        <dbReference type="SAM" id="SignalP"/>
    </source>
</evidence>
<dbReference type="EMBL" id="CP006365">
    <property type="protein sequence ID" value="AGU15439.1"/>
    <property type="molecule type" value="Genomic_DNA"/>
</dbReference>
<feature type="chain" id="PRO_5004641818" evidence="1">
    <location>
        <begin position="23"/>
        <end position="276"/>
    </location>
</feature>
<dbReference type="PROSITE" id="PS51257">
    <property type="entry name" value="PROKAR_LIPOPROTEIN"/>
    <property type="match status" value="1"/>
</dbReference>
<evidence type="ECO:0000313" key="2">
    <source>
        <dbReference type="EMBL" id="AGU15439.1"/>
    </source>
</evidence>
<dbReference type="eggNOG" id="ENOG502Z9YC">
    <property type="taxonomic scope" value="Bacteria"/>
</dbReference>
<gene>
    <name evidence="2" type="ORF">CARG_06575</name>
</gene>
<evidence type="ECO:0000313" key="3">
    <source>
        <dbReference type="Proteomes" id="UP000016943"/>
    </source>
</evidence>
<keyword evidence="3" id="KW-1185">Reference proteome</keyword>
<protein>
    <submittedName>
        <fullName evidence="2">Uncharacterized protein</fullName>
    </submittedName>
</protein>
<dbReference type="KEGG" id="caz:CARG_06575"/>
<proteinExistence type="predicted"/>
<dbReference type="OrthoDB" id="4566419at2"/>
<organism evidence="2 3">
    <name type="scientific">Corynebacterium argentoratense DSM 44202</name>
    <dbReference type="NCBI Taxonomy" id="1348662"/>
    <lineage>
        <taxon>Bacteria</taxon>
        <taxon>Bacillati</taxon>
        <taxon>Actinomycetota</taxon>
        <taxon>Actinomycetes</taxon>
        <taxon>Mycobacteriales</taxon>
        <taxon>Corynebacteriaceae</taxon>
        <taxon>Corynebacterium</taxon>
    </lineage>
</organism>
<feature type="signal peptide" evidence="1">
    <location>
        <begin position="1"/>
        <end position="22"/>
    </location>
</feature>
<dbReference type="Proteomes" id="UP000016943">
    <property type="component" value="Chromosome"/>
</dbReference>
<dbReference type="STRING" id="1348662.CARG_06575"/>
<dbReference type="HOGENOM" id="CLU_050994_0_0_11"/>